<feature type="domain" description="SGNH" evidence="1">
    <location>
        <begin position="99"/>
        <end position="311"/>
    </location>
</feature>
<accession>A0A5Q2MMA4</accession>
<dbReference type="AlphaFoldDB" id="A0A5Q2MMA4"/>
<dbReference type="KEGG" id="aef:GEV26_16540"/>
<name>A0A5Q2MMA4_9ACTN</name>
<protein>
    <recommendedName>
        <fullName evidence="1">SGNH domain-containing protein</fullName>
    </recommendedName>
</protein>
<evidence type="ECO:0000259" key="1">
    <source>
        <dbReference type="Pfam" id="PF19040"/>
    </source>
</evidence>
<dbReference type="InterPro" id="IPR043968">
    <property type="entry name" value="SGNH"/>
</dbReference>
<dbReference type="Proteomes" id="UP000392064">
    <property type="component" value="Chromosome"/>
</dbReference>
<dbReference type="EMBL" id="CP045737">
    <property type="protein sequence ID" value="QGG42853.1"/>
    <property type="molecule type" value="Genomic_DNA"/>
</dbReference>
<sequence>MPARTRLVVGALVVLALVVAGVVVTVGRTSPSPPTGGSLTLARAGESPGAAALLDPANADVDWGAVDSIRSVRPLPRDAKQDRPALYAEGCQVLAGDAVPKVCVDGDRDAERTVMLIGDSKIGQWQTAFANLGRREHWRVLSSTKSACAFTDADMTSGGKAFTDCREWGRAALADALRIKPDVVVTSQVHDTAVVDGKRSKGAMVRGLQRYWEKLQAAGIQVVVLLDNPMPTSHPTYQCVEDHPGDLTRCAYELAGPLAESSAPVQRAAAEATPGVGVVDMAPAYCPGLQRCPAVIGRVLVYRAGSHLTKTFTVSAQRQLARQLAAATDGALTRNR</sequence>
<organism evidence="2 3">
    <name type="scientific">Aeromicrobium yanjiei</name>
    <dbReference type="NCBI Taxonomy" id="2662028"/>
    <lineage>
        <taxon>Bacteria</taxon>
        <taxon>Bacillati</taxon>
        <taxon>Actinomycetota</taxon>
        <taxon>Actinomycetes</taxon>
        <taxon>Propionibacteriales</taxon>
        <taxon>Nocardioidaceae</taxon>
        <taxon>Aeromicrobium</taxon>
    </lineage>
</organism>
<evidence type="ECO:0000313" key="3">
    <source>
        <dbReference type="Proteomes" id="UP000392064"/>
    </source>
</evidence>
<gene>
    <name evidence="2" type="ORF">GEV26_16540</name>
</gene>
<dbReference type="Pfam" id="PF19040">
    <property type="entry name" value="SGNH"/>
    <property type="match status" value="1"/>
</dbReference>
<reference evidence="2 3" key="1">
    <citation type="submission" date="2019-11" db="EMBL/GenBank/DDBJ databases">
        <authorList>
            <person name="Li J."/>
        </authorList>
    </citation>
    <scope>NUCLEOTIDE SEQUENCE [LARGE SCALE GENOMIC DNA]</scope>
    <source>
        <strain evidence="2 3">MF47</strain>
    </source>
</reference>
<proteinExistence type="predicted"/>
<evidence type="ECO:0000313" key="2">
    <source>
        <dbReference type="EMBL" id="QGG42853.1"/>
    </source>
</evidence>
<keyword evidence="3" id="KW-1185">Reference proteome</keyword>
<dbReference type="RefSeq" id="WP_153654657.1">
    <property type="nucleotide sequence ID" value="NZ_CP045737.1"/>
</dbReference>